<feature type="transmembrane region" description="Helical" evidence="10">
    <location>
        <begin position="176"/>
        <end position="192"/>
    </location>
</feature>
<reference evidence="13" key="1">
    <citation type="submission" date="2009-09" db="EMBL/GenBank/DDBJ databases">
        <title>The complete chromosome of Sebaldella termitidis ATCC 33386.</title>
        <authorList>
            <consortium name="US DOE Joint Genome Institute (JGI-PGF)"/>
            <person name="Lucas S."/>
            <person name="Copeland A."/>
            <person name="Lapidus A."/>
            <person name="Glavina del Rio T."/>
            <person name="Dalin E."/>
            <person name="Tice H."/>
            <person name="Bruce D."/>
            <person name="Goodwin L."/>
            <person name="Pitluck S."/>
            <person name="Kyrpides N."/>
            <person name="Mavromatis K."/>
            <person name="Ivanova N."/>
            <person name="Mikhailova N."/>
            <person name="Sims D."/>
            <person name="Meincke L."/>
            <person name="Brettin T."/>
            <person name="Detter J.C."/>
            <person name="Han C."/>
            <person name="Larimer F."/>
            <person name="Land M."/>
            <person name="Hauser L."/>
            <person name="Markowitz V."/>
            <person name="Cheng J.F."/>
            <person name="Hugenholtz P."/>
            <person name="Woyke T."/>
            <person name="Wu D."/>
            <person name="Eisen J.A."/>
        </authorList>
    </citation>
    <scope>NUCLEOTIDE SEQUENCE [LARGE SCALE GENOMIC DNA]</scope>
    <source>
        <strain evidence="13">ATCC 33386 / NCTC 11300</strain>
    </source>
</reference>
<dbReference type="InterPro" id="IPR028055">
    <property type="entry name" value="YidC/Oxa/ALB_C"/>
</dbReference>
<evidence type="ECO:0000313" key="12">
    <source>
        <dbReference type="EMBL" id="ACZ10967.1"/>
    </source>
</evidence>
<dbReference type="InterPro" id="IPR047196">
    <property type="entry name" value="YidC_ALB_C"/>
</dbReference>
<dbReference type="HOGENOM" id="CLU_036138_4_2_0"/>
<keyword evidence="8" id="KW-0143">Chaperone</keyword>
<keyword evidence="5" id="KW-0653">Protein transport</keyword>
<dbReference type="NCBIfam" id="TIGR03592">
    <property type="entry name" value="yidC_oxa1_cterm"/>
    <property type="match status" value="1"/>
</dbReference>
<dbReference type="Proteomes" id="UP000000845">
    <property type="component" value="Chromosome"/>
</dbReference>
<evidence type="ECO:0000259" key="11">
    <source>
        <dbReference type="Pfam" id="PF02096"/>
    </source>
</evidence>
<sequence>MRIGPLEGVFLTTLKKLSEFTGNYGIGIILLTVLIRVIILPLTIKQEKSMKKMRDIQPEVDKLREKYKDNPQEMQIKMQEIYKKNQVNPMAGCLPLFVQMCIFITLFRVLNDANSIPNDATFLWFNLKQPDALVKLPFTGMFSAINIFPLLNTVVTFFQQKMMSTGTQDSNPQMKTMLYTLPLVILVMTYNMPSGVSLYWFTSSLLAVIQQFFIMKGRN</sequence>
<evidence type="ECO:0000256" key="6">
    <source>
        <dbReference type="ARBA" id="ARBA00022989"/>
    </source>
</evidence>
<dbReference type="InterPro" id="IPR001708">
    <property type="entry name" value="YidC/ALB3/OXA1/COX18"/>
</dbReference>
<dbReference type="GO" id="GO:0032977">
    <property type="term" value="F:membrane insertase activity"/>
    <property type="evidence" value="ECO:0007669"/>
    <property type="project" value="InterPro"/>
</dbReference>
<dbReference type="PANTHER" id="PTHR12428:SF65">
    <property type="entry name" value="CYTOCHROME C OXIDASE ASSEMBLY PROTEIN COX18, MITOCHONDRIAL"/>
    <property type="match status" value="1"/>
</dbReference>
<evidence type="ECO:0000256" key="10">
    <source>
        <dbReference type="SAM" id="Phobius"/>
    </source>
</evidence>
<evidence type="ECO:0000256" key="5">
    <source>
        <dbReference type="ARBA" id="ARBA00022927"/>
    </source>
</evidence>
<dbReference type="GO" id="GO:0005886">
    <property type="term" value="C:plasma membrane"/>
    <property type="evidence" value="ECO:0007669"/>
    <property type="project" value="UniProtKB-SubCell"/>
</dbReference>
<dbReference type="STRING" id="526218.Sterm_4135"/>
<gene>
    <name evidence="12" type="ordered locus">Sterm_4135</name>
</gene>
<dbReference type="GO" id="GO:0051205">
    <property type="term" value="P:protein insertion into membrane"/>
    <property type="evidence" value="ECO:0007669"/>
    <property type="project" value="TreeGrafter"/>
</dbReference>
<dbReference type="RefSeq" id="WP_012863542.1">
    <property type="nucleotide sequence ID" value="NC_013517.1"/>
</dbReference>
<evidence type="ECO:0000256" key="9">
    <source>
        <dbReference type="RuleBase" id="RU003945"/>
    </source>
</evidence>
<dbReference type="PRINTS" id="PR01900">
    <property type="entry name" value="YIDCPROTEIN"/>
</dbReference>
<evidence type="ECO:0000256" key="1">
    <source>
        <dbReference type="ARBA" id="ARBA00004651"/>
    </source>
</evidence>
<keyword evidence="2" id="KW-0813">Transport</keyword>
<organism evidence="12 13">
    <name type="scientific">Sebaldella termitidis (strain ATCC 33386 / NCTC 11300)</name>
    <dbReference type="NCBI Taxonomy" id="526218"/>
    <lineage>
        <taxon>Bacteria</taxon>
        <taxon>Fusobacteriati</taxon>
        <taxon>Fusobacteriota</taxon>
        <taxon>Fusobacteriia</taxon>
        <taxon>Fusobacteriales</taxon>
        <taxon>Leptotrichiaceae</taxon>
        <taxon>Sebaldella</taxon>
    </lineage>
</organism>
<feature type="transmembrane region" description="Helical" evidence="10">
    <location>
        <begin position="132"/>
        <end position="155"/>
    </location>
</feature>
<protein>
    <submittedName>
        <fullName evidence="12">60 kDa inner membrane insertion protein</fullName>
    </submittedName>
</protein>
<comment type="similarity">
    <text evidence="9">Belongs to the OXA1/ALB3/YidC family.</text>
</comment>
<dbReference type="AlphaFoldDB" id="D1AGL5"/>
<keyword evidence="4 9" id="KW-0812">Transmembrane</keyword>
<keyword evidence="7 10" id="KW-0472">Membrane</keyword>
<accession>D1AGL5</accession>
<comment type="subcellular location">
    <subcellularLocation>
        <location evidence="1">Cell membrane</location>
        <topology evidence="1">Multi-pass membrane protein</topology>
    </subcellularLocation>
    <subcellularLocation>
        <location evidence="9">Membrane</location>
        <topology evidence="9">Multi-pass membrane protein</topology>
    </subcellularLocation>
</comment>
<dbReference type="Pfam" id="PF02096">
    <property type="entry name" value="60KD_IMP"/>
    <property type="match status" value="1"/>
</dbReference>
<dbReference type="PANTHER" id="PTHR12428">
    <property type="entry name" value="OXA1"/>
    <property type="match status" value="1"/>
</dbReference>
<dbReference type="GO" id="GO:0015031">
    <property type="term" value="P:protein transport"/>
    <property type="evidence" value="ECO:0007669"/>
    <property type="project" value="UniProtKB-KW"/>
</dbReference>
<reference evidence="12 13" key="2">
    <citation type="journal article" date="2010" name="Stand. Genomic Sci.">
        <title>Complete genome sequence of Sebaldella termitidis type strain (NCTC 11300).</title>
        <authorList>
            <person name="Harmon-Smith M."/>
            <person name="Celia L."/>
            <person name="Chertkov O."/>
            <person name="Lapidus A."/>
            <person name="Copeland A."/>
            <person name="Glavina Del Rio T."/>
            <person name="Nolan M."/>
            <person name="Lucas S."/>
            <person name="Tice H."/>
            <person name="Cheng J.F."/>
            <person name="Han C."/>
            <person name="Detter J.C."/>
            <person name="Bruce D."/>
            <person name="Goodwin L."/>
            <person name="Pitluck S."/>
            <person name="Pati A."/>
            <person name="Liolios K."/>
            <person name="Ivanova N."/>
            <person name="Mavromatis K."/>
            <person name="Mikhailova N."/>
            <person name="Chen A."/>
            <person name="Palaniappan K."/>
            <person name="Land M."/>
            <person name="Hauser L."/>
            <person name="Chang Y.J."/>
            <person name="Jeffries C.D."/>
            <person name="Brettin T."/>
            <person name="Goker M."/>
            <person name="Beck B."/>
            <person name="Bristow J."/>
            <person name="Eisen J.A."/>
            <person name="Markowitz V."/>
            <person name="Hugenholtz P."/>
            <person name="Kyrpides N.C."/>
            <person name="Klenk H.P."/>
            <person name="Chen F."/>
        </authorList>
    </citation>
    <scope>NUCLEOTIDE SEQUENCE [LARGE SCALE GENOMIC DNA]</scope>
    <source>
        <strain evidence="13">ATCC 33386 / NCTC 11300</strain>
    </source>
</reference>
<dbReference type="KEGG" id="str:Sterm_4135"/>
<evidence type="ECO:0000313" key="13">
    <source>
        <dbReference type="Proteomes" id="UP000000845"/>
    </source>
</evidence>
<feature type="transmembrane region" description="Helical" evidence="10">
    <location>
        <begin position="87"/>
        <end position="110"/>
    </location>
</feature>
<keyword evidence="6 10" id="KW-1133">Transmembrane helix</keyword>
<proteinExistence type="inferred from homology"/>
<dbReference type="eggNOG" id="COG0706">
    <property type="taxonomic scope" value="Bacteria"/>
</dbReference>
<feature type="domain" description="Membrane insertase YidC/Oxa/ALB C-terminal" evidence="11">
    <location>
        <begin position="24"/>
        <end position="216"/>
    </location>
</feature>
<keyword evidence="3" id="KW-1003">Cell membrane</keyword>
<evidence type="ECO:0000256" key="2">
    <source>
        <dbReference type="ARBA" id="ARBA00022448"/>
    </source>
</evidence>
<evidence type="ECO:0000256" key="8">
    <source>
        <dbReference type="ARBA" id="ARBA00023186"/>
    </source>
</evidence>
<feature type="transmembrane region" description="Helical" evidence="10">
    <location>
        <begin position="24"/>
        <end position="44"/>
    </location>
</feature>
<keyword evidence="13" id="KW-1185">Reference proteome</keyword>
<dbReference type="EMBL" id="CP001739">
    <property type="protein sequence ID" value="ACZ10967.1"/>
    <property type="molecule type" value="Genomic_DNA"/>
</dbReference>
<evidence type="ECO:0000256" key="4">
    <source>
        <dbReference type="ARBA" id="ARBA00022692"/>
    </source>
</evidence>
<name>D1AGL5_SEBTE</name>
<dbReference type="CDD" id="cd20070">
    <property type="entry name" value="5TM_YidC_Alb3"/>
    <property type="match status" value="1"/>
</dbReference>
<evidence type="ECO:0000256" key="7">
    <source>
        <dbReference type="ARBA" id="ARBA00023136"/>
    </source>
</evidence>
<evidence type="ECO:0000256" key="3">
    <source>
        <dbReference type="ARBA" id="ARBA00022475"/>
    </source>
</evidence>